<keyword evidence="3" id="KW-1185">Reference proteome</keyword>
<feature type="region of interest" description="Disordered" evidence="1">
    <location>
        <begin position="73"/>
        <end position="92"/>
    </location>
</feature>
<evidence type="ECO:0000256" key="1">
    <source>
        <dbReference type="SAM" id="MobiDB-lite"/>
    </source>
</evidence>
<protein>
    <recommendedName>
        <fullName evidence="4">LlaJI family restriction endonuclease</fullName>
    </recommendedName>
</protein>
<sequence>MFDFNSLKLIKGSNDFFVGIRKSISGDSFEFCLPNGFDNFPEGDFDSVRDLFFKMYRTFRKFEHDNIGTSRFNRNTSEYQRDQDQTTLSSEGVSIETEEGEVCVLYSKIKMIEQVLEAYDDLAINSIQKKVRRSEDIDYSQIHKYLDRAIYLDKDVIYVDAIDLPRPTMRYESTDIVNLYCYVLDEIVQQLQADIPENIKARSQDIRFLAQRFKDNYLSSNQSIFDKDTFAETINILKESLDNIDKNTYYKDTDYWGLYEAIEIFLYGEINPSQNDGNYWGMRGFSLLWEDMCHTYFFKNHREEICYADTDISLKGYQNNERQGEDQNRVGNYKPSGRTWYWNQWIYRKISDIPKYPRQHTSESFGWDELLCIEFDLQPGTLVYSNRDYGDLSKRDRSKSLRRFPRPDLVLNKDKEIKIIDYKDVALEFYTNPSSSQKSANKYKDDIIKQLTYELAIQQTHTIYDNQFFIPYYYKLDTNPEFLGEIEPNLNLKGIKIFKANFLLIQKTYLEENL</sequence>
<evidence type="ECO:0000313" key="3">
    <source>
        <dbReference type="Proteomes" id="UP001204953"/>
    </source>
</evidence>
<gene>
    <name evidence="2" type="ORF">NJ959_25990</name>
</gene>
<proteinExistence type="predicted"/>
<evidence type="ECO:0000313" key="2">
    <source>
        <dbReference type="EMBL" id="MCP2731887.1"/>
    </source>
</evidence>
<organism evidence="2 3">
    <name type="scientific">Limnofasciculus baicalensis BBK-W-15</name>
    <dbReference type="NCBI Taxonomy" id="2699891"/>
    <lineage>
        <taxon>Bacteria</taxon>
        <taxon>Bacillati</taxon>
        <taxon>Cyanobacteriota</taxon>
        <taxon>Cyanophyceae</taxon>
        <taxon>Coleofasciculales</taxon>
        <taxon>Coleofasciculaceae</taxon>
        <taxon>Limnofasciculus</taxon>
        <taxon>Limnofasciculus baicalensis</taxon>
    </lineage>
</organism>
<dbReference type="RefSeq" id="WP_254014618.1">
    <property type="nucleotide sequence ID" value="NZ_JAMZMM010000421.1"/>
</dbReference>
<dbReference type="AlphaFoldDB" id="A0AAE3H0A1"/>
<dbReference type="Proteomes" id="UP001204953">
    <property type="component" value="Unassembled WGS sequence"/>
</dbReference>
<accession>A0AAE3H0A1</accession>
<dbReference type="EMBL" id="JAMZMM010000421">
    <property type="protein sequence ID" value="MCP2731887.1"/>
    <property type="molecule type" value="Genomic_DNA"/>
</dbReference>
<reference evidence="2" key="1">
    <citation type="submission" date="2022-06" db="EMBL/GenBank/DDBJ databases">
        <title>New cyanobacteria of genus Symplocastrum in benthos of Lake Baikal.</title>
        <authorList>
            <person name="Sorokovikova E."/>
            <person name="Tikhonova I."/>
            <person name="Krasnopeev A."/>
            <person name="Evseev P."/>
            <person name="Gladkikh A."/>
            <person name="Belykh O."/>
        </authorList>
    </citation>
    <scope>NUCLEOTIDE SEQUENCE</scope>
    <source>
        <strain evidence="2">BBK-W-15</strain>
    </source>
</reference>
<name>A0AAE3H0A1_9CYAN</name>
<evidence type="ECO:0008006" key="4">
    <source>
        <dbReference type="Google" id="ProtNLM"/>
    </source>
</evidence>
<comment type="caution">
    <text evidence="2">The sequence shown here is derived from an EMBL/GenBank/DDBJ whole genome shotgun (WGS) entry which is preliminary data.</text>
</comment>